<dbReference type="RefSeq" id="WP_069957278.1">
    <property type="nucleotide sequence ID" value="NZ_MCGG01000015.1"/>
</dbReference>
<evidence type="ECO:0000259" key="4">
    <source>
        <dbReference type="Pfam" id="PF01656"/>
    </source>
</evidence>
<dbReference type="GO" id="GO:0016887">
    <property type="term" value="F:ATP hydrolysis activity"/>
    <property type="evidence" value="ECO:0007669"/>
    <property type="project" value="TreeGrafter"/>
</dbReference>
<keyword evidence="6" id="KW-1185">Reference proteome</keyword>
<reference evidence="6" key="1">
    <citation type="submission" date="2016-07" db="EMBL/GenBank/DDBJ databases">
        <authorList>
            <person name="Florea S."/>
            <person name="Webb J.S."/>
            <person name="Jaromczyk J."/>
            <person name="Schardl C.L."/>
        </authorList>
    </citation>
    <scope>NUCLEOTIDE SEQUENCE [LARGE SCALE GENOMIC DNA]</scope>
    <source>
        <strain evidence="6">MV-1</strain>
    </source>
</reference>
<comment type="caution">
    <text evidence="5">The sequence shown here is derived from an EMBL/GenBank/DDBJ whole genome shotgun (WGS) entry which is preliminary data.</text>
</comment>
<dbReference type="GO" id="GO:0005524">
    <property type="term" value="F:ATP binding"/>
    <property type="evidence" value="ECO:0007669"/>
    <property type="project" value="UniProtKB-KW"/>
</dbReference>
<evidence type="ECO:0000313" key="5">
    <source>
        <dbReference type="EMBL" id="OEJ68284.1"/>
    </source>
</evidence>
<dbReference type="SUPFAM" id="SSF52540">
    <property type="entry name" value="P-loop containing nucleoside triphosphate hydrolases"/>
    <property type="match status" value="1"/>
</dbReference>
<dbReference type="Gene3D" id="3.40.50.300">
    <property type="entry name" value="P-loop containing nucleotide triphosphate hydrolases"/>
    <property type="match status" value="1"/>
</dbReference>
<evidence type="ECO:0000256" key="1">
    <source>
        <dbReference type="ARBA" id="ARBA00022741"/>
    </source>
</evidence>
<dbReference type="AlphaFoldDB" id="A0A1E5Q9K2"/>
<dbReference type="GO" id="GO:0005829">
    <property type="term" value="C:cytosol"/>
    <property type="evidence" value="ECO:0007669"/>
    <property type="project" value="TreeGrafter"/>
</dbReference>
<dbReference type="PIRSF" id="PIRSF003092">
    <property type="entry name" value="MinD"/>
    <property type="match status" value="1"/>
</dbReference>
<dbReference type="PANTHER" id="PTHR43384">
    <property type="entry name" value="SEPTUM SITE-DETERMINING PROTEIN MIND HOMOLOG, CHLOROPLASTIC-RELATED"/>
    <property type="match status" value="1"/>
</dbReference>
<gene>
    <name evidence="5" type="ORF">BEN30_06655</name>
</gene>
<dbReference type="Proteomes" id="UP000095347">
    <property type="component" value="Unassembled WGS sequence"/>
</dbReference>
<dbReference type="InterPro" id="IPR033875">
    <property type="entry name" value="FlhG"/>
</dbReference>
<dbReference type="Pfam" id="PF01656">
    <property type="entry name" value="CbiA"/>
    <property type="match status" value="1"/>
</dbReference>
<sequence>MPNSSASKQSSASASATPPANRGKGHNIIAVASGKGGVGKTFLAITLANALVIKERKVLLFDGDLGLANLDIQLGIMPQHDLGSVIAGRLTLNQAVIAFPPGGFDIIAGRSGSGGLANIPTSRLQMLNEDLALLAQAYDHVILDLGAGVERTVRQLTHNVGICIVVATDEPTSLTDAYAFIKLTHMERPKLDIRIVINAANSTREGERTYNTLLKACEGFLKISPPLLGVVRRDPKVRETIKAQVPLLTRYPNAEAAQDVFTIARKLIE</sequence>
<accession>A0A1E5Q9K2</accession>
<keyword evidence="2" id="KW-0067">ATP-binding</keyword>
<dbReference type="CDD" id="cd02038">
    <property type="entry name" value="FlhG-like"/>
    <property type="match status" value="1"/>
</dbReference>
<dbReference type="PANTHER" id="PTHR43384:SF4">
    <property type="entry name" value="CELLULOSE BIOSYNTHESIS PROTEIN BCSQ-RELATED"/>
    <property type="match status" value="1"/>
</dbReference>
<proteinExistence type="predicted"/>
<dbReference type="InterPro" id="IPR027417">
    <property type="entry name" value="P-loop_NTPase"/>
</dbReference>
<dbReference type="GO" id="GO:0009898">
    <property type="term" value="C:cytoplasmic side of plasma membrane"/>
    <property type="evidence" value="ECO:0007669"/>
    <property type="project" value="TreeGrafter"/>
</dbReference>
<feature type="domain" description="CobQ/CobB/MinD/ParA nucleotide binding" evidence="4">
    <location>
        <begin position="29"/>
        <end position="244"/>
    </location>
</feature>
<feature type="compositionally biased region" description="Low complexity" evidence="3">
    <location>
        <begin position="1"/>
        <end position="16"/>
    </location>
</feature>
<evidence type="ECO:0000256" key="2">
    <source>
        <dbReference type="ARBA" id="ARBA00022840"/>
    </source>
</evidence>
<evidence type="ECO:0000313" key="6">
    <source>
        <dbReference type="Proteomes" id="UP000095347"/>
    </source>
</evidence>
<name>A0A1E5Q9K2_9PROT</name>
<organism evidence="5 6">
    <name type="scientific">Magnetovibrio blakemorei</name>
    <dbReference type="NCBI Taxonomy" id="28181"/>
    <lineage>
        <taxon>Bacteria</taxon>
        <taxon>Pseudomonadati</taxon>
        <taxon>Pseudomonadota</taxon>
        <taxon>Alphaproteobacteria</taxon>
        <taxon>Rhodospirillales</taxon>
        <taxon>Magnetovibrionaceae</taxon>
        <taxon>Magnetovibrio</taxon>
    </lineage>
</organism>
<dbReference type="STRING" id="28181.BEN30_06655"/>
<dbReference type="GO" id="GO:0051782">
    <property type="term" value="P:negative regulation of cell division"/>
    <property type="evidence" value="ECO:0007669"/>
    <property type="project" value="TreeGrafter"/>
</dbReference>
<protein>
    <submittedName>
        <fullName evidence="5">Cobyrinic acid a,c-diamide synthase</fullName>
    </submittedName>
</protein>
<dbReference type="InterPro" id="IPR050625">
    <property type="entry name" value="ParA/MinD_ATPase"/>
</dbReference>
<evidence type="ECO:0000256" key="3">
    <source>
        <dbReference type="SAM" id="MobiDB-lite"/>
    </source>
</evidence>
<dbReference type="InterPro" id="IPR002586">
    <property type="entry name" value="CobQ/CobB/MinD/ParA_Nub-bd_dom"/>
</dbReference>
<dbReference type="OrthoDB" id="9816297at2"/>
<keyword evidence="1" id="KW-0547">Nucleotide-binding</keyword>
<dbReference type="InterPro" id="IPR025501">
    <property type="entry name" value="MinD_FleN"/>
</dbReference>
<dbReference type="EMBL" id="MCGG01000015">
    <property type="protein sequence ID" value="OEJ68284.1"/>
    <property type="molecule type" value="Genomic_DNA"/>
</dbReference>
<feature type="region of interest" description="Disordered" evidence="3">
    <location>
        <begin position="1"/>
        <end position="22"/>
    </location>
</feature>